<keyword evidence="1" id="KW-0732">Signal</keyword>
<evidence type="ECO:0000256" key="1">
    <source>
        <dbReference type="SAM" id="SignalP"/>
    </source>
</evidence>
<reference evidence="2" key="1">
    <citation type="journal article" date="2007" name="BMC Genomics">
        <title>An insight into the sialome of the oriental rat flea, Xenopsylla cheopis (Rots).</title>
        <authorList>
            <person name="Andersen J.F."/>
            <person name="Hinnebusch B.J."/>
            <person name="Lucas D.A."/>
            <person name="Conrads T.P."/>
            <person name="Veenstra T.D."/>
            <person name="Pham V.M."/>
            <person name="Ribeiro J.M."/>
        </authorList>
    </citation>
    <scope>NUCLEOTIDE SEQUENCE</scope>
    <source>
        <tissue evidence="2">Salivary gland</tissue>
    </source>
</reference>
<dbReference type="Pfam" id="PF08040">
    <property type="entry name" value="NADH_oxidored"/>
    <property type="match status" value="1"/>
</dbReference>
<evidence type="ECO:0000313" key="2">
    <source>
        <dbReference type="EMBL" id="ABM55404.1"/>
    </source>
</evidence>
<dbReference type="InterPro" id="IPR012575">
    <property type="entry name" value="NDUB1"/>
</dbReference>
<feature type="chain" id="PRO_5002644600" evidence="1">
    <location>
        <begin position="28"/>
        <end position="59"/>
    </location>
</feature>
<accession>A2IA84</accession>
<feature type="signal peptide" evidence="1">
    <location>
        <begin position="1"/>
        <end position="27"/>
    </location>
</feature>
<dbReference type="AlphaFoldDB" id="A2IA84"/>
<organism evidence="2">
    <name type="scientific">Xenopsylla cheopis</name>
    <name type="common">Oriental rat flea</name>
    <name type="synonym">Pulex cheopis</name>
    <dbReference type="NCBI Taxonomy" id="163159"/>
    <lineage>
        <taxon>Eukaryota</taxon>
        <taxon>Metazoa</taxon>
        <taxon>Ecdysozoa</taxon>
        <taxon>Arthropoda</taxon>
        <taxon>Hexapoda</taxon>
        <taxon>Insecta</taxon>
        <taxon>Pterygota</taxon>
        <taxon>Neoptera</taxon>
        <taxon>Endopterygota</taxon>
        <taxon>Siphonaptera</taxon>
        <taxon>Pulicidae</taxon>
        <taxon>Xenopsyllinae</taxon>
        <taxon>Xenopsylla</taxon>
    </lineage>
</organism>
<dbReference type="GO" id="GO:0005739">
    <property type="term" value="C:mitochondrion"/>
    <property type="evidence" value="ECO:0007669"/>
    <property type="project" value="InterPro"/>
</dbReference>
<name>A2IA84_XENCH</name>
<dbReference type="EMBL" id="EF179398">
    <property type="protein sequence ID" value="ABM55404.1"/>
    <property type="molecule type" value="mRNA"/>
</dbReference>
<protein>
    <submittedName>
        <fullName evidence="2">Putative secreted salivary protein</fullName>
    </submittedName>
</protein>
<proteinExistence type="evidence at transcript level"/>
<sequence length="59" mass="6630">MSGLYGFHNPQLLWMLLPLAGFYLGKMLDDSETNRMTLFRDKSALFGGNVKPGDPPSWP</sequence>